<dbReference type="AlphaFoldDB" id="A0A0F0CLY8"/>
<dbReference type="HAMAP" id="MF_01043">
    <property type="entry name" value="PlsY"/>
    <property type="match status" value="1"/>
</dbReference>
<feature type="transmembrane region" description="Helical" evidence="10">
    <location>
        <begin position="161"/>
        <end position="189"/>
    </location>
</feature>
<evidence type="ECO:0000313" key="11">
    <source>
        <dbReference type="EMBL" id="KJJ84247.1"/>
    </source>
</evidence>
<organism evidence="11 12">
    <name type="scientific">Candidatus Omnitrophus magneticus</name>
    <dbReference type="NCBI Taxonomy" id="1609969"/>
    <lineage>
        <taxon>Bacteria</taxon>
        <taxon>Pseudomonadati</taxon>
        <taxon>Candidatus Omnitrophota</taxon>
        <taxon>Candidatus Omnitrophus</taxon>
    </lineage>
</organism>
<comment type="subunit">
    <text evidence="10">Probably interacts with PlsX.</text>
</comment>
<keyword evidence="3 10" id="KW-0808">Transferase</keyword>
<evidence type="ECO:0000256" key="2">
    <source>
        <dbReference type="ARBA" id="ARBA00022516"/>
    </source>
</evidence>
<evidence type="ECO:0000256" key="9">
    <source>
        <dbReference type="ARBA" id="ARBA00023264"/>
    </source>
</evidence>
<keyword evidence="2 10" id="KW-0444">Lipid biosynthesis</keyword>
<dbReference type="GO" id="GO:0043772">
    <property type="term" value="F:acyl-phosphate glycerol-3-phosphate acyltransferase activity"/>
    <property type="evidence" value="ECO:0007669"/>
    <property type="project" value="UniProtKB-UniRule"/>
</dbReference>
<name>A0A0F0CLY8_9BACT</name>
<feature type="transmembrane region" description="Helical" evidence="10">
    <location>
        <begin position="57"/>
        <end position="78"/>
    </location>
</feature>
<feature type="transmembrane region" description="Helical" evidence="10">
    <location>
        <begin position="126"/>
        <end position="149"/>
    </location>
</feature>
<dbReference type="PATRIC" id="fig|1609969.3.peg.2013"/>
<dbReference type="UniPathway" id="UPA00085"/>
<dbReference type="EC" id="2.3.1.275" evidence="10"/>
<evidence type="ECO:0000256" key="6">
    <source>
        <dbReference type="ARBA" id="ARBA00023098"/>
    </source>
</evidence>
<comment type="similarity">
    <text evidence="10">Belongs to the PlsY family.</text>
</comment>
<feature type="transmembrane region" description="Helical" evidence="10">
    <location>
        <begin position="90"/>
        <end position="114"/>
    </location>
</feature>
<dbReference type="GO" id="GO:0005886">
    <property type="term" value="C:plasma membrane"/>
    <property type="evidence" value="ECO:0007669"/>
    <property type="project" value="UniProtKB-SubCell"/>
</dbReference>
<keyword evidence="1 10" id="KW-1003">Cell membrane</keyword>
<protein>
    <recommendedName>
        <fullName evidence="10">Glycerol-3-phosphate acyltransferase</fullName>
    </recommendedName>
    <alternativeName>
        <fullName evidence="10">Acyl-PO4 G3P acyltransferase</fullName>
    </alternativeName>
    <alternativeName>
        <fullName evidence="10">Acyl-phosphate--glycerol-3-phosphate acyltransferase</fullName>
    </alternativeName>
    <alternativeName>
        <fullName evidence="10">G3P acyltransferase</fullName>
        <shortName evidence="10">GPAT</shortName>
        <ecNumber evidence="10">2.3.1.275</ecNumber>
    </alternativeName>
    <alternativeName>
        <fullName evidence="10">Lysophosphatidic acid synthase</fullName>
        <shortName evidence="10">LPA synthase</shortName>
    </alternativeName>
</protein>
<dbReference type="Proteomes" id="UP000033428">
    <property type="component" value="Unassembled WGS sequence"/>
</dbReference>
<reference evidence="11 12" key="1">
    <citation type="submission" date="2015-02" db="EMBL/GenBank/DDBJ databases">
        <title>Single-cell genomics of uncultivated deep-branching MTB reveals a conserved set of magnetosome genes.</title>
        <authorList>
            <person name="Kolinko S."/>
            <person name="Richter M."/>
            <person name="Glockner F.O."/>
            <person name="Brachmann A."/>
            <person name="Schuler D."/>
        </authorList>
    </citation>
    <scope>NUCLEOTIDE SEQUENCE [LARGE SCALE GENOMIC DNA]</scope>
    <source>
        <strain evidence="11">SKK-01</strain>
    </source>
</reference>
<evidence type="ECO:0000313" key="12">
    <source>
        <dbReference type="Proteomes" id="UP000033428"/>
    </source>
</evidence>
<dbReference type="GO" id="GO:0008654">
    <property type="term" value="P:phospholipid biosynthetic process"/>
    <property type="evidence" value="ECO:0007669"/>
    <property type="project" value="UniProtKB-UniRule"/>
</dbReference>
<comment type="caution">
    <text evidence="11">The sequence shown here is derived from an EMBL/GenBank/DDBJ whole genome shotgun (WGS) entry which is preliminary data.</text>
</comment>
<comment type="pathway">
    <text evidence="10">Lipid metabolism; phospholipid metabolism.</text>
</comment>
<dbReference type="NCBIfam" id="TIGR00023">
    <property type="entry name" value="glycerol-3-phosphate 1-O-acyltransferase PlsY"/>
    <property type="match status" value="1"/>
</dbReference>
<feature type="transmembrane region" description="Helical" evidence="10">
    <location>
        <begin position="6"/>
        <end position="26"/>
    </location>
</feature>
<dbReference type="PANTHER" id="PTHR30309">
    <property type="entry name" value="INNER MEMBRANE PROTEIN YGIH"/>
    <property type="match status" value="1"/>
</dbReference>
<comment type="catalytic activity">
    <reaction evidence="10">
        <text>an acyl phosphate + sn-glycerol 3-phosphate = a 1-acyl-sn-glycero-3-phosphate + phosphate</text>
        <dbReference type="Rhea" id="RHEA:34075"/>
        <dbReference type="ChEBI" id="CHEBI:43474"/>
        <dbReference type="ChEBI" id="CHEBI:57597"/>
        <dbReference type="ChEBI" id="CHEBI:57970"/>
        <dbReference type="ChEBI" id="CHEBI:59918"/>
        <dbReference type="EC" id="2.3.1.275"/>
    </reaction>
</comment>
<evidence type="ECO:0000256" key="5">
    <source>
        <dbReference type="ARBA" id="ARBA00022989"/>
    </source>
</evidence>
<keyword evidence="7 10" id="KW-0472">Membrane</keyword>
<evidence type="ECO:0000256" key="3">
    <source>
        <dbReference type="ARBA" id="ARBA00022679"/>
    </source>
</evidence>
<keyword evidence="8 10" id="KW-0594">Phospholipid biosynthesis</keyword>
<dbReference type="EMBL" id="JYNY01000379">
    <property type="protein sequence ID" value="KJJ84247.1"/>
    <property type="molecule type" value="Genomic_DNA"/>
</dbReference>
<evidence type="ECO:0000256" key="4">
    <source>
        <dbReference type="ARBA" id="ARBA00022692"/>
    </source>
</evidence>
<keyword evidence="11" id="KW-0012">Acyltransferase</keyword>
<evidence type="ECO:0000256" key="7">
    <source>
        <dbReference type="ARBA" id="ARBA00023136"/>
    </source>
</evidence>
<keyword evidence="6 10" id="KW-0443">Lipid metabolism</keyword>
<dbReference type="InterPro" id="IPR003811">
    <property type="entry name" value="G3P_acylTferase_PlsY"/>
</dbReference>
<proteinExistence type="inferred from homology"/>
<gene>
    <name evidence="10" type="primary">plsY</name>
    <name evidence="11" type="ORF">OMAG_001885</name>
</gene>
<dbReference type="SMART" id="SM01207">
    <property type="entry name" value="G3P_acyltransf"/>
    <property type="match status" value="1"/>
</dbReference>
<evidence type="ECO:0000256" key="8">
    <source>
        <dbReference type="ARBA" id="ARBA00023209"/>
    </source>
</evidence>
<comment type="subcellular location">
    <subcellularLocation>
        <location evidence="10">Cell membrane</location>
        <topology evidence="10">Multi-pass membrane protein</topology>
    </subcellularLocation>
</comment>
<dbReference type="Pfam" id="PF02660">
    <property type="entry name" value="G3P_acyltransf"/>
    <property type="match status" value="1"/>
</dbReference>
<evidence type="ECO:0000256" key="10">
    <source>
        <dbReference type="HAMAP-Rule" id="MF_01043"/>
    </source>
</evidence>
<evidence type="ECO:0000256" key="1">
    <source>
        <dbReference type="ARBA" id="ARBA00022475"/>
    </source>
</evidence>
<comment type="function">
    <text evidence="10">Catalyzes the transfer of an acyl group from acyl-phosphate (acyl-PO(4)) to glycerol-3-phosphate (G3P) to form lysophosphatidic acid (LPA). This enzyme utilizes acyl-phosphate as fatty acyl donor, but not acyl-CoA or acyl-ACP.</text>
</comment>
<accession>A0A0F0CLY8</accession>
<keyword evidence="5 10" id="KW-1133">Transmembrane helix</keyword>
<keyword evidence="9 10" id="KW-1208">Phospholipid metabolism</keyword>
<sequence>MLISGIIISMILSYLLGSIPTGYIFAKTLKNIDIREHGSGNVGATNVFRTIGKIPGIIVFVIDFLKGFLSVIIIPLVIVKIFSIHVAYEYNGIFLVLCGASAIIGHIWTVFLNFKGGKGVATTAGVIGGIAPLIFISSFLVWIIVFYLWKYVSLASILAGISLPIFSVIYGADFYFVLFSGVFSIVGILSHRANIKRLLSGVENKISK</sequence>
<dbReference type="PANTHER" id="PTHR30309:SF0">
    <property type="entry name" value="GLYCEROL-3-PHOSPHATE ACYLTRANSFERASE-RELATED"/>
    <property type="match status" value="1"/>
</dbReference>
<keyword evidence="12" id="KW-1185">Reference proteome</keyword>
<keyword evidence="4 10" id="KW-0812">Transmembrane</keyword>